<keyword evidence="1 2" id="KW-0378">Hydrolase</keyword>
<dbReference type="GO" id="GO:0009134">
    <property type="term" value="P:nucleoside diphosphate catabolic process"/>
    <property type="evidence" value="ECO:0007669"/>
    <property type="project" value="TreeGrafter"/>
</dbReference>
<dbReference type="Gene3D" id="3.30.420.150">
    <property type="entry name" value="Exopolyphosphatase. Domain 2"/>
    <property type="match status" value="1"/>
</dbReference>
<protein>
    <submittedName>
        <fullName evidence="2">Ectonucleoside triphosphate diphosphohydrolase</fullName>
    </submittedName>
</protein>
<gene>
    <name evidence="2" type="ORF">Lsan_0671</name>
</gene>
<dbReference type="PANTHER" id="PTHR11782:SF83">
    <property type="entry name" value="GUANOSINE-DIPHOSPHATASE"/>
    <property type="match status" value="1"/>
</dbReference>
<dbReference type="Proteomes" id="UP000054703">
    <property type="component" value="Unassembled WGS sequence"/>
</dbReference>
<reference evidence="2 3" key="1">
    <citation type="submission" date="2015-11" db="EMBL/GenBank/DDBJ databases">
        <title>Genomic analysis of 38 Legionella species identifies large and diverse effector repertoires.</title>
        <authorList>
            <person name="Burstein D."/>
            <person name="Amaro F."/>
            <person name="Zusman T."/>
            <person name="Lifshitz Z."/>
            <person name="Cohen O."/>
            <person name="Gilbert J.A."/>
            <person name="Pupko T."/>
            <person name="Shuman H.A."/>
            <person name="Segal G."/>
        </authorList>
    </citation>
    <scope>NUCLEOTIDE SEQUENCE [LARGE SCALE GENOMIC DNA]</scope>
    <source>
        <strain evidence="2 3">SC-63-C7</strain>
    </source>
</reference>
<proteinExistence type="predicted"/>
<dbReference type="PANTHER" id="PTHR11782">
    <property type="entry name" value="ADENOSINE/GUANOSINE DIPHOSPHATASE"/>
    <property type="match status" value="1"/>
</dbReference>
<dbReference type="STRING" id="45074.Lsan_0671"/>
<comment type="caution">
    <text evidence="2">The sequence shown here is derived from an EMBL/GenBank/DDBJ whole genome shotgun (WGS) entry which is preliminary data.</text>
</comment>
<dbReference type="EMBL" id="LNYU01000012">
    <property type="protein sequence ID" value="KTD66016.1"/>
    <property type="molecule type" value="Genomic_DNA"/>
</dbReference>
<name>A0A0W0ZA57_9GAMM</name>
<dbReference type="Gene3D" id="3.30.420.40">
    <property type="match status" value="1"/>
</dbReference>
<dbReference type="AlphaFoldDB" id="A0A0W0ZA57"/>
<dbReference type="Pfam" id="PF01150">
    <property type="entry name" value="GDA1_CD39"/>
    <property type="match status" value="2"/>
</dbReference>
<evidence type="ECO:0000313" key="2">
    <source>
        <dbReference type="EMBL" id="KTD66016.1"/>
    </source>
</evidence>
<dbReference type="GO" id="GO:0017110">
    <property type="term" value="F:nucleoside diphosphate phosphatase activity"/>
    <property type="evidence" value="ECO:0007669"/>
    <property type="project" value="TreeGrafter"/>
</dbReference>
<sequence length="390" mass="43988">MYHLKTFCWGSLAMRCFWFFLSFLFVVTDVYAESAECTEHQCMAVVDAGSTGSRAHIFAYDLDETNTPSQIHEIWSKKIKPGLATIEANQDTIDAYLTILFSGAPKQNIPVYFYATGGMRLIPQTKQKLYYKEIQNWFNQQSIWQLIEAKTITGNDEALYDWLAVNYHIGTLKSSTTEPIGVMDIGGASVQIAFPIPKDVETNKSSQVELDLYGKHLNLFVHSFLGLGQNEVTHQLLDTNSCFSEGYPLPGGNLGQGDAVICQQEVSSLINRVHKVQSEVQPTLATNRITMWYAIGGLTNLVESEPFQFQNNQITNQDLLQQANSLICHQQWEGLSTQFPDNEYIESFCLLPAFYYALMIDGYGISVTQPVKYISPRENLDWTTGVVLHH</sequence>
<accession>A0A0W0ZA57</accession>
<dbReference type="InterPro" id="IPR000407">
    <property type="entry name" value="GDA1_CD39_NTPase"/>
</dbReference>
<organism evidence="2 3">
    <name type="scientific">Legionella santicrucis</name>
    <dbReference type="NCBI Taxonomy" id="45074"/>
    <lineage>
        <taxon>Bacteria</taxon>
        <taxon>Pseudomonadati</taxon>
        <taxon>Pseudomonadota</taxon>
        <taxon>Gammaproteobacteria</taxon>
        <taxon>Legionellales</taxon>
        <taxon>Legionellaceae</taxon>
        <taxon>Legionella</taxon>
    </lineage>
</organism>
<dbReference type="GO" id="GO:0016020">
    <property type="term" value="C:membrane"/>
    <property type="evidence" value="ECO:0007669"/>
    <property type="project" value="TreeGrafter"/>
</dbReference>
<evidence type="ECO:0000313" key="3">
    <source>
        <dbReference type="Proteomes" id="UP000054703"/>
    </source>
</evidence>
<dbReference type="PATRIC" id="fig|45074.5.peg.704"/>
<evidence type="ECO:0000256" key="1">
    <source>
        <dbReference type="ARBA" id="ARBA00022801"/>
    </source>
</evidence>
<keyword evidence="3" id="KW-1185">Reference proteome</keyword>